<protein>
    <submittedName>
        <fullName evidence="2">Uncharacterized protein</fullName>
    </submittedName>
</protein>
<dbReference type="PANTHER" id="PTHR12161">
    <property type="entry name" value="IST1 FAMILY MEMBER"/>
    <property type="match status" value="1"/>
</dbReference>
<accession>A0AAW0M9L9</accession>
<dbReference type="FunFam" id="1.20.1260.60:FF:000002">
    <property type="entry name" value="Vacuolar protein sorting-associated protein IST1"/>
    <property type="match status" value="1"/>
</dbReference>
<dbReference type="PANTHER" id="PTHR12161:SF58">
    <property type="entry name" value="REGULATOR OF VPS4 ACTIVITY IN THE MVB PATHWAY PROTEIN"/>
    <property type="match status" value="1"/>
</dbReference>
<evidence type="ECO:0000313" key="2">
    <source>
        <dbReference type="EMBL" id="KAK7859468.1"/>
    </source>
</evidence>
<dbReference type="Gene3D" id="1.20.1260.60">
    <property type="entry name" value="Vacuolar protein sorting-associated protein Ist1"/>
    <property type="match status" value="2"/>
</dbReference>
<reference evidence="2" key="1">
    <citation type="submission" date="2017-12" db="EMBL/GenBank/DDBJ databases">
        <authorList>
            <person name="Barbosa P."/>
            <person name="Usie A."/>
            <person name="Ramos A.M."/>
        </authorList>
    </citation>
    <scope>NUCLEOTIDE SEQUENCE</scope>
    <source>
        <strain evidence="2">HL8</strain>
        <tissue evidence="2">Leaves</tissue>
    </source>
</reference>
<dbReference type="AlphaFoldDB" id="A0AAW0M9L9"/>
<reference evidence="2" key="2">
    <citation type="journal article" date="2018" name="Sci. Data">
        <title>The draft genome sequence of cork oak.</title>
        <authorList>
            <person name="Ramos A.M."/>
            <person name="Usie A."/>
            <person name="Barbosa P."/>
            <person name="Barros P.M."/>
            <person name="Capote T."/>
            <person name="Chaves I."/>
            <person name="Simoes F."/>
            <person name="Abreu I."/>
            <person name="Carrasquinho I."/>
            <person name="Faro C."/>
            <person name="Guimaraes J.B."/>
            <person name="Mendonca D."/>
            <person name="Nobrega F."/>
            <person name="Rodrigues L."/>
            <person name="Saibo N.J.M."/>
            <person name="Varela M.C."/>
            <person name="Egas C."/>
            <person name="Matos J."/>
            <person name="Miguel C.M."/>
            <person name="Oliveira M.M."/>
            <person name="Ricardo C.P."/>
            <person name="Goncalves S."/>
        </authorList>
    </citation>
    <scope>NUCLEOTIDE SEQUENCE [LARGE SCALE GENOMIC DNA]</scope>
    <source>
        <strain evidence="2">HL8</strain>
    </source>
</reference>
<evidence type="ECO:0000256" key="1">
    <source>
        <dbReference type="ARBA" id="ARBA00005536"/>
    </source>
</evidence>
<reference evidence="2" key="3">
    <citation type="submission" date="2023-07" db="EMBL/GenBank/DDBJ databases">
        <title>An improved reference 1 genome and first organelle genomes of Quercus suber.</title>
        <authorList>
            <consortium name="Genosuber Consortium"/>
            <person name="Usie A."/>
            <person name="Serra O."/>
            <person name="Barros P."/>
        </authorList>
    </citation>
    <scope>NUCLEOTIDE SEQUENCE</scope>
    <source>
        <strain evidence="2">HL8</strain>
        <tissue evidence="2">Leaves</tissue>
    </source>
</reference>
<dbReference type="Pfam" id="PF03398">
    <property type="entry name" value="Ist1"/>
    <property type="match status" value="1"/>
</dbReference>
<sequence>MIEKAQLRITTQKKRNDSIIRQSRADIAQLLRIGQLDQTFARVERLFKDQNLLAAYDQINDFCECIITNFPHLCEQSKHMIEKAQLRITTQKKRNDSIIRQSRADIAQLLRIGQLDQTFARVERLFKDQNLLAAYDQINDFCECIITNFPHLCEQRDVQSLPIDVRQALANLIFAASRCGELPELNLLRHFFRARYGCEFETTNVELQPENIVTSQLKQNLCKLVISYDEMRQLISEIAKEHALDFTFWDFEQS</sequence>
<dbReference type="EMBL" id="PKMF04000012">
    <property type="protein sequence ID" value="KAK7859468.1"/>
    <property type="molecule type" value="Genomic_DNA"/>
</dbReference>
<name>A0AAW0M9L9_QUESU</name>
<dbReference type="InterPro" id="IPR042277">
    <property type="entry name" value="IST1-like"/>
</dbReference>
<comment type="caution">
    <text evidence="2">The sequence shown here is derived from an EMBL/GenBank/DDBJ whole genome shotgun (WGS) entry which is preliminary data.</text>
</comment>
<dbReference type="GO" id="GO:0015031">
    <property type="term" value="P:protein transport"/>
    <property type="evidence" value="ECO:0007669"/>
    <property type="project" value="InterPro"/>
</dbReference>
<gene>
    <name evidence="2" type="ORF">CFP56_005996</name>
</gene>
<dbReference type="InterPro" id="IPR005061">
    <property type="entry name" value="Ist1"/>
</dbReference>
<comment type="similarity">
    <text evidence="1">Belongs to the IST1 family.</text>
</comment>
<organism evidence="2">
    <name type="scientific">Quercus suber</name>
    <name type="common">Cork oak</name>
    <dbReference type="NCBI Taxonomy" id="58331"/>
    <lineage>
        <taxon>Eukaryota</taxon>
        <taxon>Viridiplantae</taxon>
        <taxon>Streptophyta</taxon>
        <taxon>Embryophyta</taxon>
        <taxon>Tracheophyta</taxon>
        <taxon>Spermatophyta</taxon>
        <taxon>Magnoliopsida</taxon>
        <taxon>eudicotyledons</taxon>
        <taxon>Gunneridae</taxon>
        <taxon>Pentapetalae</taxon>
        <taxon>rosids</taxon>
        <taxon>fabids</taxon>
        <taxon>Fagales</taxon>
        <taxon>Fagaceae</taxon>
        <taxon>Quercus</taxon>
    </lineage>
</organism>
<proteinExistence type="inferred from homology"/>